<gene>
    <name evidence="1" type="ORF">PACLA_8A046974</name>
</gene>
<evidence type="ECO:0000313" key="1">
    <source>
        <dbReference type="EMBL" id="CAB4023217.1"/>
    </source>
</evidence>
<accession>A0A6S7IYY9</accession>
<evidence type="ECO:0000313" key="2">
    <source>
        <dbReference type="Proteomes" id="UP001152795"/>
    </source>
</evidence>
<organism evidence="1 2">
    <name type="scientific">Paramuricea clavata</name>
    <name type="common">Red gorgonian</name>
    <name type="synonym">Violescent sea-whip</name>
    <dbReference type="NCBI Taxonomy" id="317549"/>
    <lineage>
        <taxon>Eukaryota</taxon>
        <taxon>Metazoa</taxon>
        <taxon>Cnidaria</taxon>
        <taxon>Anthozoa</taxon>
        <taxon>Octocorallia</taxon>
        <taxon>Malacalcyonacea</taxon>
        <taxon>Plexauridae</taxon>
        <taxon>Paramuricea</taxon>
    </lineage>
</organism>
<protein>
    <submittedName>
        <fullName evidence="1">Uncharacterized protein</fullName>
    </submittedName>
</protein>
<name>A0A6S7IYY9_PARCT</name>
<sequence length="274" mass="31814">MKKITTYIKDGGVTLDLWNPLVLTHESELFVKTAAVFWNYKNVRAGYNNYISVDGKKVMMDEGYWTFKQLRKKDGGKRTDVQEIYRRKIKIDFDSGTKKVGLQNLTGILGYRSSNGPTYTPHISDRPVDIHNGLRYLTASCNLVNREHNIEPDGNRSVIITSFPIDRTKPLFGTVTKYNDIESQVRVDAGRLRNPKLLDQYITKDDIRTIRKFTPVHETWERRTDSSNANLATCYYDKPVNERGKNKASEISSDQIRRHIYRIRIPDRQVPLQR</sequence>
<proteinExistence type="predicted"/>
<dbReference type="AlphaFoldDB" id="A0A6S7IYY9"/>
<dbReference type="EMBL" id="CACRXK020012375">
    <property type="protein sequence ID" value="CAB4023217.1"/>
    <property type="molecule type" value="Genomic_DNA"/>
</dbReference>
<keyword evidence="2" id="KW-1185">Reference proteome</keyword>
<dbReference type="Proteomes" id="UP001152795">
    <property type="component" value="Unassembled WGS sequence"/>
</dbReference>
<comment type="caution">
    <text evidence="1">The sequence shown here is derived from an EMBL/GenBank/DDBJ whole genome shotgun (WGS) entry which is preliminary data.</text>
</comment>
<reference evidence="1" key="1">
    <citation type="submission" date="2020-04" db="EMBL/GenBank/DDBJ databases">
        <authorList>
            <person name="Alioto T."/>
            <person name="Alioto T."/>
            <person name="Gomez Garrido J."/>
        </authorList>
    </citation>
    <scope>NUCLEOTIDE SEQUENCE</scope>
    <source>
        <strain evidence="1">A484AB</strain>
    </source>
</reference>